<dbReference type="GO" id="GO:0050918">
    <property type="term" value="P:positive chemotaxis"/>
    <property type="evidence" value="ECO:0007669"/>
    <property type="project" value="TreeGrafter"/>
</dbReference>
<proteinExistence type="inferred from homology"/>
<dbReference type="Gene3D" id="3.40.1550.10">
    <property type="entry name" value="CheC-like"/>
    <property type="match status" value="1"/>
</dbReference>
<accession>A0A367LZY2</accession>
<dbReference type="SUPFAM" id="SSF103039">
    <property type="entry name" value="CheC-like"/>
    <property type="match status" value="1"/>
</dbReference>
<evidence type="ECO:0000256" key="11">
    <source>
        <dbReference type="ARBA" id="ARBA00025044"/>
    </source>
</evidence>
<dbReference type="Proteomes" id="UP000253594">
    <property type="component" value="Unassembled WGS sequence"/>
</dbReference>
<feature type="non-terminal residue" evidence="13">
    <location>
        <position position="1"/>
    </location>
</feature>
<comment type="function">
    <text evidence="11">FliM is one of three proteins (FliG, FliN, FliM) that forms the rotor-mounted switch complex (C ring), located at the base of the basal body. This complex interacts with the CheY and CheZ chemotaxis proteins, in addition to contacting components of the motor that determine the direction of flagellar rotation.</text>
</comment>
<keyword evidence="6" id="KW-0145">Chemotaxis</keyword>
<dbReference type="InterPro" id="IPR001689">
    <property type="entry name" value="Flag_FliM"/>
</dbReference>
<evidence type="ECO:0000256" key="7">
    <source>
        <dbReference type="ARBA" id="ARBA00022519"/>
    </source>
</evidence>
<keyword evidence="5" id="KW-1003">Cell membrane</keyword>
<keyword evidence="13" id="KW-0966">Cell projection</keyword>
<keyword evidence="13" id="KW-0282">Flagellum</keyword>
<dbReference type="PANTHER" id="PTHR30034:SF3">
    <property type="entry name" value="FLAGELLAR MOTOR SWITCH PROTEIN FLIM"/>
    <property type="match status" value="1"/>
</dbReference>
<evidence type="ECO:0000313" key="14">
    <source>
        <dbReference type="Proteomes" id="UP000253594"/>
    </source>
</evidence>
<protein>
    <recommendedName>
        <fullName evidence="4">Flagellar motor switch protein FliM</fullName>
    </recommendedName>
</protein>
<dbReference type="Pfam" id="PF01052">
    <property type="entry name" value="FliMN_C"/>
    <property type="match status" value="1"/>
</dbReference>
<evidence type="ECO:0000313" key="13">
    <source>
        <dbReference type="EMBL" id="RCI70632.1"/>
    </source>
</evidence>
<dbReference type="CDD" id="cd17908">
    <property type="entry name" value="FliM"/>
    <property type="match status" value="1"/>
</dbReference>
<evidence type="ECO:0000256" key="8">
    <source>
        <dbReference type="ARBA" id="ARBA00022779"/>
    </source>
</evidence>
<keyword evidence="10" id="KW-0975">Bacterial flagellum</keyword>
<gene>
    <name evidence="13" type="ORF">DT376_33460</name>
</gene>
<organism evidence="13 14">
    <name type="scientific">Pseudomonas aeruginosa</name>
    <dbReference type="NCBI Taxonomy" id="287"/>
    <lineage>
        <taxon>Bacteria</taxon>
        <taxon>Pseudomonadati</taxon>
        <taxon>Pseudomonadota</taxon>
        <taxon>Gammaproteobacteria</taxon>
        <taxon>Pseudomonadales</taxon>
        <taxon>Pseudomonadaceae</taxon>
        <taxon>Pseudomonas</taxon>
    </lineage>
</organism>
<evidence type="ECO:0000256" key="1">
    <source>
        <dbReference type="ARBA" id="ARBA00004117"/>
    </source>
</evidence>
<keyword evidence="13" id="KW-0969">Cilium</keyword>
<reference evidence="13 14" key="1">
    <citation type="submission" date="2018-07" db="EMBL/GenBank/DDBJ databases">
        <title>Mechanisms of high-level aminoglycoside resistance among Gram-negative pathogens in Brazil.</title>
        <authorList>
            <person name="Ballaben A.S."/>
            <person name="Darini A.L.C."/>
            <person name="Doi Y."/>
        </authorList>
    </citation>
    <scope>NUCLEOTIDE SEQUENCE [LARGE SCALE GENOMIC DNA]</scope>
    <source>
        <strain evidence="13 14">B2-305</strain>
    </source>
</reference>
<dbReference type="PANTHER" id="PTHR30034">
    <property type="entry name" value="FLAGELLAR MOTOR SWITCH PROTEIN FLIM"/>
    <property type="match status" value="1"/>
</dbReference>
<dbReference type="EMBL" id="QORE01001940">
    <property type="protein sequence ID" value="RCI70632.1"/>
    <property type="molecule type" value="Genomic_DNA"/>
</dbReference>
<dbReference type="Pfam" id="PF02154">
    <property type="entry name" value="FliM"/>
    <property type="match status" value="1"/>
</dbReference>
<evidence type="ECO:0000259" key="12">
    <source>
        <dbReference type="Pfam" id="PF01052"/>
    </source>
</evidence>
<evidence type="ECO:0000256" key="2">
    <source>
        <dbReference type="ARBA" id="ARBA00004417"/>
    </source>
</evidence>
<dbReference type="SUPFAM" id="SSF101801">
    <property type="entry name" value="Surface presentation of antigens (SPOA)"/>
    <property type="match status" value="1"/>
</dbReference>
<evidence type="ECO:0000256" key="4">
    <source>
        <dbReference type="ARBA" id="ARBA00021898"/>
    </source>
</evidence>
<comment type="caution">
    <text evidence="13">The sequence shown here is derived from an EMBL/GenBank/DDBJ whole genome shotgun (WGS) entry which is preliminary data.</text>
</comment>
<comment type="subcellular location">
    <subcellularLocation>
        <location evidence="1">Bacterial flagellum basal body</location>
    </subcellularLocation>
    <subcellularLocation>
        <location evidence="2">Cell inner membrane</location>
        <topology evidence="2">Peripheral membrane protein</topology>
    </subcellularLocation>
</comment>
<dbReference type="InterPro" id="IPR001543">
    <property type="entry name" value="FliN-like_C"/>
</dbReference>
<dbReference type="InterPro" id="IPR028976">
    <property type="entry name" value="CheC-like_sf"/>
</dbReference>
<sequence>GDGRHAKIEGREFTPTELRVVRMVLEQAFVDLKEAWQAVLEMNFEYVNSEVNPAMANIVSPSEVVVVSTFHIELDGGGGDLHITMPYSMIEPIREMLDAGFQSDHDDQDERWIKALREDVLDVQVPLGATVVRRQLKLRDILHMQPGDVIPVEMPEHMVMRANGVPAFKVKLGAHKGNLALQILEAVERSR</sequence>
<name>A0A367LZY2_PSEAI</name>
<dbReference type="GO" id="GO:0005886">
    <property type="term" value="C:plasma membrane"/>
    <property type="evidence" value="ECO:0007669"/>
    <property type="project" value="UniProtKB-SubCell"/>
</dbReference>
<feature type="domain" description="Flagellar motor switch protein FliN-like C-terminal" evidence="12">
    <location>
        <begin position="119"/>
        <end position="187"/>
    </location>
</feature>
<evidence type="ECO:0000256" key="5">
    <source>
        <dbReference type="ARBA" id="ARBA00022475"/>
    </source>
</evidence>
<dbReference type="AlphaFoldDB" id="A0A367LZY2"/>
<dbReference type="Gene3D" id="2.30.330.10">
    <property type="entry name" value="SpoA-like"/>
    <property type="match status" value="1"/>
</dbReference>
<keyword evidence="7" id="KW-0997">Cell inner membrane</keyword>
<evidence type="ECO:0000256" key="6">
    <source>
        <dbReference type="ARBA" id="ARBA00022500"/>
    </source>
</evidence>
<evidence type="ECO:0000256" key="9">
    <source>
        <dbReference type="ARBA" id="ARBA00023136"/>
    </source>
</evidence>
<comment type="similarity">
    <text evidence="3">Belongs to the FliM family.</text>
</comment>
<keyword evidence="8" id="KW-0283">Flagellar rotation</keyword>
<keyword evidence="9" id="KW-0472">Membrane</keyword>
<dbReference type="InterPro" id="IPR036429">
    <property type="entry name" value="SpoA-like_sf"/>
</dbReference>
<evidence type="ECO:0000256" key="3">
    <source>
        <dbReference type="ARBA" id="ARBA00011049"/>
    </source>
</evidence>
<dbReference type="GO" id="GO:0071978">
    <property type="term" value="P:bacterial-type flagellum-dependent swarming motility"/>
    <property type="evidence" value="ECO:0007669"/>
    <property type="project" value="TreeGrafter"/>
</dbReference>
<dbReference type="GO" id="GO:0009425">
    <property type="term" value="C:bacterial-type flagellum basal body"/>
    <property type="evidence" value="ECO:0007669"/>
    <property type="project" value="UniProtKB-SubCell"/>
</dbReference>
<dbReference type="GO" id="GO:0003774">
    <property type="term" value="F:cytoskeletal motor activity"/>
    <property type="evidence" value="ECO:0007669"/>
    <property type="project" value="InterPro"/>
</dbReference>
<evidence type="ECO:0000256" key="10">
    <source>
        <dbReference type="ARBA" id="ARBA00023143"/>
    </source>
</evidence>